<evidence type="ECO:0000313" key="1">
    <source>
        <dbReference type="EMBL" id="MBU5673651.1"/>
    </source>
</evidence>
<comment type="caution">
    <text evidence="1">The sequence shown here is derived from an EMBL/GenBank/DDBJ whole genome shotgun (WGS) entry which is preliminary data.</text>
</comment>
<gene>
    <name evidence="1" type="ORF">KQJ23_17600</name>
</gene>
<evidence type="ECO:0000313" key="2">
    <source>
        <dbReference type="Proteomes" id="UP000743001"/>
    </source>
</evidence>
<keyword evidence="2" id="KW-1185">Reference proteome</keyword>
<protein>
    <submittedName>
        <fullName evidence="1">Uncharacterized protein</fullName>
    </submittedName>
</protein>
<dbReference type="Proteomes" id="UP000743001">
    <property type="component" value="Unassembled WGS sequence"/>
</dbReference>
<reference evidence="1 2" key="1">
    <citation type="submission" date="2021-06" db="EMBL/GenBank/DDBJ databases">
        <authorList>
            <person name="Sun Q."/>
            <person name="Li D."/>
        </authorList>
    </citation>
    <scope>NUCLEOTIDE SEQUENCE [LARGE SCALE GENOMIC DNA]</scope>
    <source>
        <strain evidence="1 2">MSJ-6</strain>
    </source>
</reference>
<dbReference type="RefSeq" id="WP_216480242.1">
    <property type="nucleotide sequence ID" value="NZ_JAHLQJ010000016.1"/>
</dbReference>
<accession>A0ABS6FWY4</accession>
<name>A0ABS6FWY4_9BACL</name>
<proteinExistence type="predicted"/>
<dbReference type="EMBL" id="JAHLQJ010000016">
    <property type="protein sequence ID" value="MBU5673651.1"/>
    <property type="molecule type" value="Genomic_DNA"/>
</dbReference>
<organism evidence="1 2">
    <name type="scientific">Paenibacillus brevis</name>
    <dbReference type="NCBI Taxonomy" id="2841508"/>
    <lineage>
        <taxon>Bacteria</taxon>
        <taxon>Bacillati</taxon>
        <taxon>Bacillota</taxon>
        <taxon>Bacilli</taxon>
        <taxon>Bacillales</taxon>
        <taxon>Paenibacillaceae</taxon>
        <taxon>Paenibacillus</taxon>
    </lineage>
</organism>
<sequence>MSPDDALSSFAVEAYKVAYQEGELPAQVMMADVTLFNQETTTDMERTQFWTMPDAEDVLQECHYIDFDGACKGN</sequence>